<sequence>MSADTVLITGAARGLGEALARAFHSAGWHVGVSDVDGAAAHALAASLDPEGRTAIGITLDVRDVAQFEAARDAMLAQFGSVHALVNNAVVTKARPVLEIDPDEFSAVVEVNLRGTFIGCQVFGRLFKAQGYGRIVNMASLAGQNGGTATGAHYAASKGGIITLTKVFARDLGPSGVAVSAIAPGPLDSPAVHELVPAAALSALVETIPVRCLGDTGFIARTAVHLAGRDAAFANGAVWDANGGLFMR</sequence>
<dbReference type="SMART" id="SM00822">
    <property type="entry name" value="PKS_KR"/>
    <property type="match status" value="1"/>
</dbReference>
<accession>A0A7W5ZY13</accession>
<dbReference type="AlphaFoldDB" id="A0A7W5ZY13"/>
<dbReference type="InterPro" id="IPR002347">
    <property type="entry name" value="SDR_fam"/>
</dbReference>
<dbReference type="InterPro" id="IPR036291">
    <property type="entry name" value="NAD(P)-bd_dom_sf"/>
</dbReference>
<evidence type="ECO:0000259" key="4">
    <source>
        <dbReference type="SMART" id="SM00822"/>
    </source>
</evidence>
<evidence type="ECO:0000256" key="3">
    <source>
        <dbReference type="RuleBase" id="RU000363"/>
    </source>
</evidence>
<dbReference type="PANTHER" id="PTHR42760:SF133">
    <property type="entry name" value="3-OXOACYL-[ACYL-CARRIER-PROTEIN] REDUCTASE"/>
    <property type="match status" value="1"/>
</dbReference>
<evidence type="ECO:0000313" key="5">
    <source>
        <dbReference type="EMBL" id="MBB3861294.1"/>
    </source>
</evidence>
<feature type="domain" description="Ketoreductase" evidence="4">
    <location>
        <begin position="4"/>
        <end position="189"/>
    </location>
</feature>
<dbReference type="PROSITE" id="PS00061">
    <property type="entry name" value="ADH_SHORT"/>
    <property type="match status" value="1"/>
</dbReference>
<comment type="caution">
    <text evidence="5">The sequence shown here is derived from an EMBL/GenBank/DDBJ whole genome shotgun (WGS) entry which is preliminary data.</text>
</comment>
<evidence type="ECO:0000256" key="1">
    <source>
        <dbReference type="ARBA" id="ARBA00006484"/>
    </source>
</evidence>
<reference evidence="5 6" key="1">
    <citation type="submission" date="2020-08" db="EMBL/GenBank/DDBJ databases">
        <title>Genomic Encyclopedia of Type Strains, Phase IV (KMG-IV): sequencing the most valuable type-strain genomes for metagenomic binning, comparative biology and taxonomic classification.</title>
        <authorList>
            <person name="Goeker M."/>
        </authorList>
    </citation>
    <scope>NUCLEOTIDE SEQUENCE [LARGE SCALE GENOMIC DNA]</scope>
    <source>
        <strain evidence="5 6">DSM 14552</strain>
    </source>
</reference>
<protein>
    <submittedName>
        <fullName evidence="5">3-oxoacyl-[acyl-carrier protein] reductase</fullName>
        <ecNumber evidence="5">1.1.1.100</ecNumber>
    </submittedName>
</protein>
<evidence type="ECO:0000256" key="2">
    <source>
        <dbReference type="ARBA" id="ARBA00023002"/>
    </source>
</evidence>
<comment type="similarity">
    <text evidence="1 3">Belongs to the short-chain dehydrogenases/reductases (SDR) family.</text>
</comment>
<keyword evidence="2 5" id="KW-0560">Oxidoreductase</keyword>
<dbReference type="EC" id="1.1.1.100" evidence="5"/>
<dbReference type="FunFam" id="3.40.50.720:FF:000173">
    <property type="entry name" value="3-oxoacyl-[acyl-carrier protein] reductase"/>
    <property type="match status" value="1"/>
</dbReference>
<dbReference type="Gene3D" id="3.40.50.720">
    <property type="entry name" value="NAD(P)-binding Rossmann-like Domain"/>
    <property type="match status" value="1"/>
</dbReference>
<dbReference type="PRINTS" id="PR00080">
    <property type="entry name" value="SDRFAMILY"/>
</dbReference>
<dbReference type="PRINTS" id="PR00081">
    <property type="entry name" value="GDHRDH"/>
</dbReference>
<dbReference type="InterPro" id="IPR057326">
    <property type="entry name" value="KR_dom"/>
</dbReference>
<organism evidence="5 6">
    <name type="scientific">Novosphingobium hassiacum</name>
    <dbReference type="NCBI Taxonomy" id="173676"/>
    <lineage>
        <taxon>Bacteria</taxon>
        <taxon>Pseudomonadati</taxon>
        <taxon>Pseudomonadota</taxon>
        <taxon>Alphaproteobacteria</taxon>
        <taxon>Sphingomonadales</taxon>
        <taxon>Sphingomonadaceae</taxon>
        <taxon>Novosphingobium</taxon>
    </lineage>
</organism>
<dbReference type="EMBL" id="JACICY010000006">
    <property type="protein sequence ID" value="MBB3861294.1"/>
    <property type="molecule type" value="Genomic_DNA"/>
</dbReference>
<dbReference type="InterPro" id="IPR020904">
    <property type="entry name" value="Sc_DH/Rdtase_CS"/>
</dbReference>
<name>A0A7W5ZY13_9SPHN</name>
<dbReference type="Pfam" id="PF00106">
    <property type="entry name" value="adh_short"/>
    <property type="match status" value="1"/>
</dbReference>
<evidence type="ECO:0000313" key="6">
    <source>
        <dbReference type="Proteomes" id="UP000562395"/>
    </source>
</evidence>
<dbReference type="PANTHER" id="PTHR42760">
    <property type="entry name" value="SHORT-CHAIN DEHYDROGENASES/REDUCTASES FAMILY MEMBER"/>
    <property type="match status" value="1"/>
</dbReference>
<keyword evidence="6" id="KW-1185">Reference proteome</keyword>
<dbReference type="Proteomes" id="UP000562395">
    <property type="component" value="Unassembled WGS sequence"/>
</dbReference>
<proteinExistence type="inferred from homology"/>
<dbReference type="GO" id="GO:0004316">
    <property type="term" value="F:3-oxoacyl-[acyl-carrier-protein] reductase (NADPH) activity"/>
    <property type="evidence" value="ECO:0007669"/>
    <property type="project" value="UniProtKB-EC"/>
</dbReference>
<gene>
    <name evidence="5" type="ORF">GGQ88_002578</name>
</gene>
<dbReference type="SUPFAM" id="SSF51735">
    <property type="entry name" value="NAD(P)-binding Rossmann-fold domains"/>
    <property type="match status" value="1"/>
</dbReference>
<dbReference type="CDD" id="cd05233">
    <property type="entry name" value="SDR_c"/>
    <property type="match status" value="1"/>
</dbReference>
<dbReference type="RefSeq" id="WP_183613801.1">
    <property type="nucleotide sequence ID" value="NZ_JACICY010000006.1"/>
</dbReference>